<dbReference type="RefSeq" id="WP_086031720.1">
    <property type="nucleotide sequence ID" value="NZ_LAPZ01000020.1"/>
</dbReference>
<evidence type="ECO:0000313" key="6">
    <source>
        <dbReference type="Proteomes" id="UP000194221"/>
    </source>
</evidence>
<dbReference type="GO" id="GO:0003700">
    <property type="term" value="F:DNA-binding transcription factor activity"/>
    <property type="evidence" value="ECO:0007669"/>
    <property type="project" value="TreeGrafter"/>
</dbReference>
<dbReference type="Pfam" id="PF00027">
    <property type="entry name" value="cNMP_binding"/>
    <property type="match status" value="1"/>
</dbReference>
<dbReference type="InParanoid" id="A0A1Y2P8Q1"/>
<dbReference type="PROSITE" id="PS51063">
    <property type="entry name" value="HTH_CRP_2"/>
    <property type="match status" value="1"/>
</dbReference>
<protein>
    <submittedName>
        <fullName evidence="5">Crp/Fnr family transcriptional regulator</fullName>
    </submittedName>
</protein>
<evidence type="ECO:0000256" key="2">
    <source>
        <dbReference type="ARBA" id="ARBA00023125"/>
    </source>
</evidence>
<dbReference type="STRING" id="1635173.WH52_14595"/>
<dbReference type="InterPro" id="IPR014710">
    <property type="entry name" value="RmlC-like_jellyroll"/>
</dbReference>
<dbReference type="InterPro" id="IPR000595">
    <property type="entry name" value="cNMP-bd_dom"/>
</dbReference>
<organism evidence="5 6">
    <name type="scientific">Tenacibaculum holothuriorum</name>
    <dbReference type="NCBI Taxonomy" id="1635173"/>
    <lineage>
        <taxon>Bacteria</taxon>
        <taxon>Pseudomonadati</taxon>
        <taxon>Bacteroidota</taxon>
        <taxon>Flavobacteriia</taxon>
        <taxon>Flavobacteriales</taxon>
        <taxon>Flavobacteriaceae</taxon>
        <taxon>Tenacibaculum</taxon>
    </lineage>
</organism>
<dbReference type="OrthoDB" id="9776746at2"/>
<dbReference type="Pfam" id="PF13545">
    <property type="entry name" value="HTH_Crp_2"/>
    <property type="match status" value="1"/>
</dbReference>
<evidence type="ECO:0000256" key="3">
    <source>
        <dbReference type="ARBA" id="ARBA00023163"/>
    </source>
</evidence>
<evidence type="ECO:0000256" key="1">
    <source>
        <dbReference type="ARBA" id="ARBA00023015"/>
    </source>
</evidence>
<dbReference type="CDD" id="cd00038">
    <property type="entry name" value="CAP_ED"/>
    <property type="match status" value="1"/>
</dbReference>
<sequence length="208" mass="24462">MQNFVVHYQNLFERPLLEEIQNIGQLKHIVAEDIIIDINTPIQFIPLIINGAVKVLKEDEMGDELLLYYIERGSTCTMTLSCCVNKAKSKVRAIAETDVDLVMIPIQKMEEWMMLYKSWQEFILQSYHNRMDEMLQTIDTIAFNNMHNRVFKYLQEKAKVHQTNSVNVTHQEIANELHTSRVVISRILKALKIEEKIKLHRNHIELLE</sequence>
<evidence type="ECO:0000313" key="5">
    <source>
        <dbReference type="EMBL" id="OSY86824.1"/>
    </source>
</evidence>
<proteinExistence type="predicted"/>
<gene>
    <name evidence="5" type="ORF">WH52_14595</name>
</gene>
<dbReference type="InterPro" id="IPR018490">
    <property type="entry name" value="cNMP-bd_dom_sf"/>
</dbReference>
<evidence type="ECO:0000259" key="4">
    <source>
        <dbReference type="PROSITE" id="PS51063"/>
    </source>
</evidence>
<dbReference type="Gene3D" id="1.10.10.10">
    <property type="entry name" value="Winged helix-like DNA-binding domain superfamily/Winged helix DNA-binding domain"/>
    <property type="match status" value="1"/>
</dbReference>
<keyword evidence="2" id="KW-0238">DNA-binding</keyword>
<dbReference type="InterPro" id="IPR036390">
    <property type="entry name" value="WH_DNA-bd_sf"/>
</dbReference>
<dbReference type="SUPFAM" id="SSF46785">
    <property type="entry name" value="Winged helix' DNA-binding domain"/>
    <property type="match status" value="1"/>
</dbReference>
<dbReference type="InterPro" id="IPR012318">
    <property type="entry name" value="HTH_CRP"/>
</dbReference>
<keyword evidence="6" id="KW-1185">Reference proteome</keyword>
<name>A0A1Y2P8Q1_9FLAO</name>
<dbReference type="GO" id="GO:0005829">
    <property type="term" value="C:cytosol"/>
    <property type="evidence" value="ECO:0007669"/>
    <property type="project" value="TreeGrafter"/>
</dbReference>
<dbReference type="SMART" id="SM00419">
    <property type="entry name" value="HTH_CRP"/>
    <property type="match status" value="1"/>
</dbReference>
<dbReference type="InterPro" id="IPR050397">
    <property type="entry name" value="Env_Response_Regulators"/>
</dbReference>
<dbReference type="Proteomes" id="UP000194221">
    <property type="component" value="Unassembled WGS sequence"/>
</dbReference>
<dbReference type="InterPro" id="IPR036388">
    <property type="entry name" value="WH-like_DNA-bd_sf"/>
</dbReference>
<dbReference type="PANTHER" id="PTHR24567:SF26">
    <property type="entry name" value="REGULATORY PROTEIN YEIL"/>
    <property type="match status" value="1"/>
</dbReference>
<dbReference type="EMBL" id="LAPZ01000020">
    <property type="protein sequence ID" value="OSY86824.1"/>
    <property type="molecule type" value="Genomic_DNA"/>
</dbReference>
<comment type="caution">
    <text evidence="5">The sequence shown here is derived from an EMBL/GenBank/DDBJ whole genome shotgun (WGS) entry which is preliminary data.</text>
</comment>
<dbReference type="Gene3D" id="2.60.120.10">
    <property type="entry name" value="Jelly Rolls"/>
    <property type="match status" value="1"/>
</dbReference>
<dbReference type="PANTHER" id="PTHR24567">
    <property type="entry name" value="CRP FAMILY TRANSCRIPTIONAL REGULATORY PROTEIN"/>
    <property type="match status" value="1"/>
</dbReference>
<dbReference type="AlphaFoldDB" id="A0A1Y2P8Q1"/>
<keyword evidence="1" id="KW-0805">Transcription regulation</keyword>
<feature type="domain" description="HTH crp-type" evidence="4">
    <location>
        <begin position="144"/>
        <end position="208"/>
    </location>
</feature>
<reference evidence="5 6" key="1">
    <citation type="submission" date="2015-03" db="EMBL/GenBank/DDBJ databases">
        <title>Genome sequence of Tenacibaculum sp. S2-2, isolated from intestinal microbiota of sea cucumber, Apostichopus japonicas.</title>
        <authorList>
            <person name="Shao Z."/>
            <person name="Wang L."/>
            <person name="Li X."/>
        </authorList>
    </citation>
    <scope>NUCLEOTIDE SEQUENCE [LARGE SCALE GENOMIC DNA]</scope>
    <source>
        <strain evidence="5 6">S2-2</strain>
    </source>
</reference>
<dbReference type="SUPFAM" id="SSF51206">
    <property type="entry name" value="cAMP-binding domain-like"/>
    <property type="match status" value="1"/>
</dbReference>
<keyword evidence="3" id="KW-0804">Transcription</keyword>
<dbReference type="GO" id="GO:0003677">
    <property type="term" value="F:DNA binding"/>
    <property type="evidence" value="ECO:0007669"/>
    <property type="project" value="UniProtKB-KW"/>
</dbReference>
<accession>A0A1Y2P8Q1</accession>